<evidence type="ECO:0000256" key="7">
    <source>
        <dbReference type="ARBA" id="ARBA00022824"/>
    </source>
</evidence>
<dbReference type="PANTHER" id="PTHR12863">
    <property type="entry name" value="FATTY ACID HYDROXYLASE"/>
    <property type="match status" value="1"/>
</dbReference>
<evidence type="ECO:0000256" key="2">
    <source>
        <dbReference type="ARBA" id="ARBA00004477"/>
    </source>
</evidence>
<organism evidence="17 18">
    <name type="scientific">Cephalotus follicularis</name>
    <name type="common">Albany pitcher plant</name>
    <dbReference type="NCBI Taxonomy" id="3775"/>
    <lineage>
        <taxon>Eukaryota</taxon>
        <taxon>Viridiplantae</taxon>
        <taxon>Streptophyta</taxon>
        <taxon>Embryophyta</taxon>
        <taxon>Tracheophyta</taxon>
        <taxon>Spermatophyta</taxon>
        <taxon>Magnoliopsida</taxon>
        <taxon>eudicotyledons</taxon>
        <taxon>Gunneridae</taxon>
        <taxon>Pentapetalae</taxon>
        <taxon>rosids</taxon>
        <taxon>fabids</taxon>
        <taxon>Oxalidales</taxon>
        <taxon>Cephalotaceae</taxon>
        <taxon>Cephalotus</taxon>
    </lineage>
</organism>
<keyword evidence="11" id="KW-0560">Oxidoreductase</keyword>
<keyword evidence="12" id="KW-0443">Lipid metabolism</keyword>
<dbReference type="Pfam" id="PF04116">
    <property type="entry name" value="FA_hydroxylase"/>
    <property type="match status" value="1"/>
</dbReference>
<dbReference type="OrthoDB" id="260519at2759"/>
<keyword evidence="5 15" id="KW-0812">Transmembrane</keyword>
<feature type="domain" description="Fatty acid hydroxylase" evidence="16">
    <location>
        <begin position="88"/>
        <end position="226"/>
    </location>
</feature>
<comment type="caution">
    <text evidence="17">The sequence shown here is derived from an EMBL/GenBank/DDBJ whole genome shotgun (WGS) entry which is preliminary data.</text>
</comment>
<name>A0A1Q3BC53_CEPFO</name>
<keyword evidence="8" id="KW-0276">Fatty acid metabolism</keyword>
<evidence type="ECO:0000256" key="4">
    <source>
        <dbReference type="ARBA" id="ARBA00022516"/>
    </source>
</evidence>
<evidence type="ECO:0000313" key="17">
    <source>
        <dbReference type="EMBL" id="GAV65626.1"/>
    </source>
</evidence>
<evidence type="ECO:0000256" key="12">
    <source>
        <dbReference type="ARBA" id="ARBA00023098"/>
    </source>
</evidence>
<sequence>MVAEPFTVDLNKPLVFQVGHLGEAYDKWVHQPILGKEGPRFFANDFCEFLTLTKWWVIPMVWLPVICFVVSVSFRRGLTPPQLAMAVAGGILLWTLLEYSLHRFLFHMKTTTYWANTLHYLLHGCHHKHPMDALRLVFPPPATAILSVPVWTLFRLLSPPSVAPALFGGVLLGYVMYDLTHYYLHHGKPSKGYTHDLKRHHMNHHYRIQSQGFGITSNLWDRVFGTFPSTNVAQKDR</sequence>
<feature type="transmembrane region" description="Helical" evidence="15">
    <location>
        <begin position="55"/>
        <end position="74"/>
    </location>
</feature>
<keyword evidence="14" id="KW-0275">Fatty acid biosynthesis</keyword>
<keyword evidence="18" id="KW-1185">Reference proteome</keyword>
<evidence type="ECO:0000256" key="15">
    <source>
        <dbReference type="SAM" id="Phobius"/>
    </source>
</evidence>
<dbReference type="InParanoid" id="A0A1Q3BC53"/>
<gene>
    <name evidence="17" type="ORF">CFOL_v3_09141</name>
</gene>
<dbReference type="GO" id="GO:0080132">
    <property type="term" value="F:fatty acid 2-hydroxylase activity"/>
    <property type="evidence" value="ECO:0007669"/>
    <property type="project" value="InterPro"/>
</dbReference>
<evidence type="ECO:0000259" key="16">
    <source>
        <dbReference type="Pfam" id="PF04116"/>
    </source>
</evidence>
<dbReference type="Proteomes" id="UP000187406">
    <property type="component" value="Unassembled WGS sequence"/>
</dbReference>
<evidence type="ECO:0000256" key="11">
    <source>
        <dbReference type="ARBA" id="ARBA00023002"/>
    </source>
</evidence>
<evidence type="ECO:0000256" key="9">
    <source>
        <dbReference type="ARBA" id="ARBA00022833"/>
    </source>
</evidence>
<feature type="transmembrane region" description="Helical" evidence="15">
    <location>
        <begin position="136"/>
        <end position="157"/>
    </location>
</feature>
<evidence type="ECO:0000256" key="14">
    <source>
        <dbReference type="ARBA" id="ARBA00023160"/>
    </source>
</evidence>
<evidence type="ECO:0000256" key="13">
    <source>
        <dbReference type="ARBA" id="ARBA00023136"/>
    </source>
</evidence>
<evidence type="ECO:0000313" key="18">
    <source>
        <dbReference type="Proteomes" id="UP000187406"/>
    </source>
</evidence>
<keyword evidence="9" id="KW-0862">Zinc</keyword>
<feature type="transmembrane region" description="Helical" evidence="15">
    <location>
        <begin position="163"/>
        <end position="184"/>
    </location>
</feature>
<keyword evidence="13 15" id="KW-0472">Membrane</keyword>
<keyword evidence="4" id="KW-0444">Lipid biosynthesis</keyword>
<dbReference type="STRING" id="3775.A0A1Q3BC53"/>
<protein>
    <submittedName>
        <fullName evidence="17">FA_hydroxylase domain-containing protein</fullName>
    </submittedName>
</protein>
<dbReference type="AlphaFoldDB" id="A0A1Q3BC53"/>
<dbReference type="InterPro" id="IPR006694">
    <property type="entry name" value="Fatty_acid_hydroxylase"/>
</dbReference>
<feature type="transmembrane region" description="Helical" evidence="15">
    <location>
        <begin position="80"/>
        <end position="99"/>
    </location>
</feature>
<comment type="similarity">
    <text evidence="3">Belongs to the sterol desaturase family.</text>
</comment>
<comment type="subcellular location">
    <subcellularLocation>
        <location evidence="2">Endoplasmic reticulum membrane</location>
        <topology evidence="2">Multi-pass membrane protein</topology>
    </subcellularLocation>
</comment>
<evidence type="ECO:0000256" key="1">
    <source>
        <dbReference type="ARBA" id="ARBA00001947"/>
    </source>
</evidence>
<keyword evidence="10 15" id="KW-1133">Transmembrane helix</keyword>
<comment type="cofactor">
    <cofactor evidence="1">
        <name>Zn(2+)</name>
        <dbReference type="ChEBI" id="CHEBI:29105"/>
    </cofactor>
</comment>
<dbReference type="PANTHER" id="PTHR12863:SF12">
    <property type="entry name" value="FATTY ACID HYDROXYLASE DOMAIN-CONTAINING PROTEIN"/>
    <property type="match status" value="1"/>
</dbReference>
<evidence type="ECO:0000256" key="6">
    <source>
        <dbReference type="ARBA" id="ARBA00022723"/>
    </source>
</evidence>
<dbReference type="GO" id="GO:0005506">
    <property type="term" value="F:iron ion binding"/>
    <property type="evidence" value="ECO:0007669"/>
    <property type="project" value="InterPro"/>
</dbReference>
<accession>A0A1Q3BC53</accession>
<evidence type="ECO:0000256" key="5">
    <source>
        <dbReference type="ARBA" id="ARBA00022692"/>
    </source>
</evidence>
<keyword evidence="7" id="KW-0256">Endoplasmic reticulum</keyword>
<dbReference type="GO" id="GO:0005789">
    <property type="term" value="C:endoplasmic reticulum membrane"/>
    <property type="evidence" value="ECO:0007669"/>
    <property type="project" value="UniProtKB-SubCell"/>
</dbReference>
<dbReference type="EMBL" id="BDDD01000424">
    <property type="protein sequence ID" value="GAV65626.1"/>
    <property type="molecule type" value="Genomic_DNA"/>
</dbReference>
<evidence type="ECO:0000256" key="8">
    <source>
        <dbReference type="ARBA" id="ARBA00022832"/>
    </source>
</evidence>
<dbReference type="InterPro" id="IPR014430">
    <property type="entry name" value="Scs7"/>
</dbReference>
<proteinExistence type="inferred from homology"/>
<reference evidence="18" key="1">
    <citation type="submission" date="2016-04" db="EMBL/GenBank/DDBJ databases">
        <title>Cephalotus genome sequencing.</title>
        <authorList>
            <person name="Fukushima K."/>
            <person name="Hasebe M."/>
            <person name="Fang X."/>
        </authorList>
    </citation>
    <scope>NUCLEOTIDE SEQUENCE [LARGE SCALE GENOMIC DNA]</scope>
    <source>
        <strain evidence="18">cv. St1</strain>
    </source>
</reference>
<evidence type="ECO:0000256" key="10">
    <source>
        <dbReference type="ARBA" id="ARBA00022989"/>
    </source>
</evidence>
<evidence type="ECO:0000256" key="3">
    <source>
        <dbReference type="ARBA" id="ARBA00009324"/>
    </source>
</evidence>
<keyword evidence="6" id="KW-0479">Metal-binding</keyword>
<dbReference type="GO" id="GO:0006633">
    <property type="term" value="P:fatty acid biosynthetic process"/>
    <property type="evidence" value="ECO:0007669"/>
    <property type="project" value="UniProtKB-KW"/>
</dbReference>